<protein>
    <submittedName>
        <fullName evidence="1">Uncharacterized protein</fullName>
    </submittedName>
</protein>
<organism evidence="1 2">
    <name type="scientific">Rhodobacter flavimaris</name>
    <dbReference type="NCBI Taxonomy" id="2907145"/>
    <lineage>
        <taxon>Bacteria</taxon>
        <taxon>Pseudomonadati</taxon>
        <taxon>Pseudomonadota</taxon>
        <taxon>Alphaproteobacteria</taxon>
        <taxon>Rhodobacterales</taxon>
        <taxon>Rhodobacter group</taxon>
        <taxon>Rhodobacter</taxon>
    </lineage>
</organism>
<gene>
    <name evidence="1" type="ORF">LZA78_12660</name>
</gene>
<name>A0ABS8YXD9_9RHOB</name>
<evidence type="ECO:0000313" key="2">
    <source>
        <dbReference type="Proteomes" id="UP001521181"/>
    </source>
</evidence>
<dbReference type="EMBL" id="JAJUOS010000009">
    <property type="protein sequence ID" value="MCE5974338.1"/>
    <property type="molecule type" value="Genomic_DNA"/>
</dbReference>
<comment type="caution">
    <text evidence="1">The sequence shown here is derived from an EMBL/GenBank/DDBJ whole genome shotgun (WGS) entry which is preliminary data.</text>
</comment>
<proteinExistence type="predicted"/>
<keyword evidence="2" id="KW-1185">Reference proteome</keyword>
<dbReference type="Proteomes" id="UP001521181">
    <property type="component" value="Unassembled WGS sequence"/>
</dbReference>
<reference evidence="1 2" key="1">
    <citation type="submission" date="2021-12" db="EMBL/GenBank/DDBJ databases">
        <title>Sinirhodobacter sp. WL0062 is a bacterium isolated from seawater.</title>
        <authorList>
            <person name="Wang L."/>
            <person name="He W."/>
            <person name="Zhang D.-F."/>
        </authorList>
    </citation>
    <scope>NUCLEOTIDE SEQUENCE [LARGE SCALE GENOMIC DNA]</scope>
    <source>
        <strain evidence="1 2">WL0062</strain>
    </source>
</reference>
<sequence length="88" mass="9003">MRNPFENRTPALHGPALDMVPVTPADAADLGDVASALYVETGGAVSFVTLAGAVRTVSVADKSILPVAVRRVRATGTTASGIFAMVHV</sequence>
<accession>A0ABS8YXD9</accession>
<dbReference type="RefSeq" id="WP_233677304.1">
    <property type="nucleotide sequence ID" value="NZ_JAJUOS010000009.1"/>
</dbReference>
<evidence type="ECO:0000313" key="1">
    <source>
        <dbReference type="EMBL" id="MCE5974338.1"/>
    </source>
</evidence>